<keyword evidence="2" id="KW-1185">Reference proteome</keyword>
<name>A0A9J5ZJC8_SOLCO</name>
<organism evidence="1 2">
    <name type="scientific">Solanum commersonii</name>
    <name type="common">Commerson's wild potato</name>
    <name type="synonym">Commerson's nightshade</name>
    <dbReference type="NCBI Taxonomy" id="4109"/>
    <lineage>
        <taxon>Eukaryota</taxon>
        <taxon>Viridiplantae</taxon>
        <taxon>Streptophyta</taxon>
        <taxon>Embryophyta</taxon>
        <taxon>Tracheophyta</taxon>
        <taxon>Spermatophyta</taxon>
        <taxon>Magnoliopsida</taxon>
        <taxon>eudicotyledons</taxon>
        <taxon>Gunneridae</taxon>
        <taxon>Pentapetalae</taxon>
        <taxon>asterids</taxon>
        <taxon>lamiids</taxon>
        <taxon>Solanales</taxon>
        <taxon>Solanaceae</taxon>
        <taxon>Solanoideae</taxon>
        <taxon>Solaneae</taxon>
        <taxon>Solanum</taxon>
    </lineage>
</organism>
<dbReference type="AlphaFoldDB" id="A0A9J5ZJC8"/>
<reference evidence="1 2" key="1">
    <citation type="submission" date="2020-09" db="EMBL/GenBank/DDBJ databases">
        <title>De no assembly of potato wild relative species, Solanum commersonii.</title>
        <authorList>
            <person name="Cho K."/>
        </authorList>
    </citation>
    <scope>NUCLEOTIDE SEQUENCE [LARGE SCALE GENOMIC DNA]</scope>
    <source>
        <strain evidence="1">LZ3.2</strain>
        <tissue evidence="1">Leaf</tissue>
    </source>
</reference>
<dbReference type="Proteomes" id="UP000824120">
    <property type="component" value="Chromosome 4"/>
</dbReference>
<gene>
    <name evidence="1" type="ORF">H5410_023269</name>
</gene>
<accession>A0A9J5ZJC8</accession>
<protein>
    <submittedName>
        <fullName evidence="1">Uncharacterized protein</fullName>
    </submittedName>
</protein>
<evidence type="ECO:0000313" key="1">
    <source>
        <dbReference type="EMBL" id="KAG5611988.1"/>
    </source>
</evidence>
<evidence type="ECO:0000313" key="2">
    <source>
        <dbReference type="Proteomes" id="UP000824120"/>
    </source>
</evidence>
<comment type="caution">
    <text evidence="1">The sequence shown here is derived from an EMBL/GenBank/DDBJ whole genome shotgun (WGS) entry which is preliminary data.</text>
</comment>
<sequence>MCPALKVQADGFSTGFIVSAGNYQARYFARQSLSQQLPHEVLVGFSLPVEASHKGIPYHPSFYSRYEGLSRCREG</sequence>
<proteinExistence type="predicted"/>
<dbReference type="EMBL" id="JACXVP010000004">
    <property type="protein sequence ID" value="KAG5611988.1"/>
    <property type="molecule type" value="Genomic_DNA"/>
</dbReference>